<accession>A0A915PGR9</accession>
<dbReference type="WBParaSite" id="sdigi.contig108.g4486.t1">
    <property type="protein sequence ID" value="sdigi.contig108.g4486.t1"/>
    <property type="gene ID" value="sdigi.contig108.g4486"/>
</dbReference>
<sequence length="93" mass="10698">MKENRLASGKDKCIRIPNFWPILSDMCIHQIYMIKLVPGKTMDKSPTAKQKGAEPYIHLHRRTQMHYPCPYVVAQAAAQTTTVEQLLNQKMTL</sequence>
<proteinExistence type="predicted"/>
<keyword evidence="1" id="KW-1185">Reference proteome</keyword>
<evidence type="ECO:0000313" key="1">
    <source>
        <dbReference type="Proteomes" id="UP000887581"/>
    </source>
</evidence>
<evidence type="ECO:0000313" key="2">
    <source>
        <dbReference type="WBParaSite" id="sdigi.contig108.g4486.t1"/>
    </source>
</evidence>
<dbReference type="Proteomes" id="UP000887581">
    <property type="component" value="Unplaced"/>
</dbReference>
<dbReference type="AlphaFoldDB" id="A0A915PGR9"/>
<organism evidence="1 2">
    <name type="scientific">Setaria digitata</name>
    <dbReference type="NCBI Taxonomy" id="48799"/>
    <lineage>
        <taxon>Eukaryota</taxon>
        <taxon>Metazoa</taxon>
        <taxon>Ecdysozoa</taxon>
        <taxon>Nematoda</taxon>
        <taxon>Chromadorea</taxon>
        <taxon>Rhabditida</taxon>
        <taxon>Spirurina</taxon>
        <taxon>Spiruromorpha</taxon>
        <taxon>Filarioidea</taxon>
        <taxon>Setariidae</taxon>
        <taxon>Setaria</taxon>
    </lineage>
</organism>
<name>A0A915PGR9_9BILA</name>
<protein>
    <submittedName>
        <fullName evidence="2">Uncharacterized protein</fullName>
    </submittedName>
</protein>
<reference evidence="2" key="1">
    <citation type="submission" date="2022-11" db="UniProtKB">
        <authorList>
            <consortium name="WormBaseParasite"/>
        </authorList>
    </citation>
    <scope>IDENTIFICATION</scope>
</reference>